<dbReference type="GeneID" id="113795622"/>
<dbReference type="InterPro" id="IPR013780">
    <property type="entry name" value="Glyco_hydro_b"/>
</dbReference>
<dbReference type="SUPFAM" id="SSF51011">
    <property type="entry name" value="Glycosyl hydrolase domain"/>
    <property type="match status" value="1"/>
</dbReference>
<keyword evidence="3 6" id="KW-1015">Disulfide bond</keyword>
<dbReference type="GO" id="GO:0009311">
    <property type="term" value="P:oligosaccharide metabolic process"/>
    <property type="evidence" value="ECO:0007669"/>
    <property type="project" value="TreeGrafter"/>
</dbReference>
<evidence type="ECO:0000256" key="4">
    <source>
        <dbReference type="ARBA" id="ARBA00023180"/>
    </source>
</evidence>
<organism evidence="8 9">
    <name type="scientific">Dermatophagoides pteronyssinus</name>
    <name type="common">European house dust mite</name>
    <dbReference type="NCBI Taxonomy" id="6956"/>
    <lineage>
        <taxon>Eukaryota</taxon>
        <taxon>Metazoa</taxon>
        <taxon>Ecdysozoa</taxon>
        <taxon>Arthropoda</taxon>
        <taxon>Chelicerata</taxon>
        <taxon>Arachnida</taxon>
        <taxon>Acari</taxon>
        <taxon>Acariformes</taxon>
        <taxon>Sarcoptiformes</taxon>
        <taxon>Astigmata</taxon>
        <taxon>Psoroptidia</taxon>
        <taxon>Analgoidea</taxon>
        <taxon>Pyroglyphidae</taxon>
        <taxon>Dermatophagoidinae</taxon>
        <taxon>Dermatophagoides</taxon>
    </lineage>
</organism>
<dbReference type="FunFam" id="3.20.20.70:FF:000197">
    <property type="entry name" value="Alpha-galactosidase"/>
    <property type="match status" value="1"/>
</dbReference>
<dbReference type="CDD" id="cd14792">
    <property type="entry name" value="GH27"/>
    <property type="match status" value="1"/>
</dbReference>
<keyword evidence="2 6" id="KW-0378">Hydrolase</keyword>
<evidence type="ECO:0000313" key="8">
    <source>
        <dbReference type="Proteomes" id="UP000515146"/>
    </source>
</evidence>
<evidence type="ECO:0000256" key="6">
    <source>
        <dbReference type="RuleBase" id="RU361168"/>
    </source>
</evidence>
<dbReference type="Gene3D" id="2.60.40.1180">
    <property type="entry name" value="Golgi alpha-mannosidase II"/>
    <property type="match status" value="1"/>
</dbReference>
<evidence type="ECO:0000256" key="3">
    <source>
        <dbReference type="ARBA" id="ARBA00023157"/>
    </source>
</evidence>
<evidence type="ECO:0000256" key="5">
    <source>
        <dbReference type="ARBA" id="ARBA00023295"/>
    </source>
</evidence>
<dbReference type="RefSeq" id="XP_027201627.1">
    <property type="nucleotide sequence ID" value="XM_027345826.1"/>
</dbReference>
<keyword evidence="5 6" id="KW-0326">Glycosidase</keyword>
<dbReference type="GO" id="GO:0004557">
    <property type="term" value="F:alpha-galactosidase activity"/>
    <property type="evidence" value="ECO:0007669"/>
    <property type="project" value="TreeGrafter"/>
</dbReference>
<dbReference type="SUPFAM" id="SSF51445">
    <property type="entry name" value="(Trans)glycosidases"/>
    <property type="match status" value="1"/>
</dbReference>
<dbReference type="EC" id="3.2.1.-" evidence="6"/>
<comment type="subunit">
    <text evidence="6">Homodimer.</text>
</comment>
<dbReference type="OMA" id="DRYPPMR"/>
<name>A0A6P6Y8D7_DERPT</name>
<dbReference type="FunCoup" id="A0A6P6Y8D7">
    <property type="interactions" value="249"/>
</dbReference>
<gene>
    <name evidence="9" type="primary">LOC113795622</name>
</gene>
<accession>A0A6P6Y8D7</accession>
<dbReference type="GO" id="GO:0016139">
    <property type="term" value="P:glycoside catabolic process"/>
    <property type="evidence" value="ECO:0007669"/>
    <property type="project" value="TreeGrafter"/>
</dbReference>
<proteinExistence type="inferred from homology"/>
<dbReference type="KEGG" id="dpte:113795622"/>
<comment type="similarity">
    <text evidence="1 6">Belongs to the glycosyl hydrolase 27 family.</text>
</comment>
<dbReference type="AlphaFoldDB" id="A0A6P6Y8D7"/>
<evidence type="ECO:0000259" key="7">
    <source>
        <dbReference type="Pfam" id="PF17450"/>
    </source>
</evidence>
<dbReference type="InterPro" id="IPR013785">
    <property type="entry name" value="Aldolase_TIM"/>
</dbReference>
<evidence type="ECO:0000313" key="9">
    <source>
        <dbReference type="RefSeq" id="XP_027201627.1"/>
    </source>
</evidence>
<dbReference type="Proteomes" id="UP000515146">
    <property type="component" value="Unplaced"/>
</dbReference>
<dbReference type="InterPro" id="IPR035373">
    <property type="entry name" value="Melibiase/NAGA_C"/>
</dbReference>
<dbReference type="Pfam" id="PF16499">
    <property type="entry name" value="Melibiase_2"/>
    <property type="match status" value="1"/>
</dbReference>
<keyword evidence="4" id="KW-0325">Glycoprotein</keyword>
<dbReference type="Pfam" id="PF17450">
    <property type="entry name" value="Melibiase_2_C"/>
    <property type="match status" value="1"/>
</dbReference>
<feature type="domain" description="Alpha galactosidase A C-terminal" evidence="7">
    <location>
        <begin position="328"/>
        <end position="421"/>
    </location>
</feature>
<dbReference type="OrthoDB" id="5795902at2759"/>
<sequence length="432" mass="50562">MDFTLIITIFSLLSFEKIYPIYTLENGLVKTPPMGWLSWERFKCEINCHHHRDKNNKLVDCISEKLFIQIADTLIERGYRRAGYDRINIDDCWSKKTRELDDGQLLPDDDRFPNGIKYLADYMHKHDLKLGIYQNYGHRTCMGYPGILGHEQQDIQSFADWKVDMIKLDACFTPKLTQLDNGYLKFRQMVEKTKRPIVISCSWPYYQLFAPKIHIVPKWDLISLNCNLFRVFHDINSNWKMIQKVIDFMGDNQQIFGRITGPGSWPDPDMLMIGNPGLTVAQAESQMAIWCILPAPLFMSNDPRRIDPEFEEILLNSAAISINQDVDGKPGERLFHNSTMDLWRRSLSENQMALVILNRDYDQHLKVTIPLEQIETDAFRRNQHIQVLNIFSNDTYQIQRKQTTDNNNTKTFINVTVEPTGVVFLKLMQWKN</sequence>
<keyword evidence="8" id="KW-1185">Reference proteome</keyword>
<dbReference type="InterPro" id="IPR002241">
    <property type="entry name" value="Glyco_hydro_27"/>
</dbReference>
<evidence type="ECO:0000256" key="1">
    <source>
        <dbReference type="ARBA" id="ARBA00009743"/>
    </source>
</evidence>
<dbReference type="InterPro" id="IPR017853">
    <property type="entry name" value="GH"/>
</dbReference>
<dbReference type="PRINTS" id="PR00740">
    <property type="entry name" value="GLHYDRLASE27"/>
</dbReference>
<dbReference type="GO" id="GO:0005737">
    <property type="term" value="C:cytoplasm"/>
    <property type="evidence" value="ECO:0007669"/>
    <property type="project" value="TreeGrafter"/>
</dbReference>
<dbReference type="PANTHER" id="PTHR11452">
    <property type="entry name" value="ALPHA-GALACTOSIDASE/ALPHA-N-ACETYLGALACTOSAMINIDASE"/>
    <property type="match status" value="1"/>
</dbReference>
<dbReference type="Gene3D" id="3.20.20.70">
    <property type="entry name" value="Aldolase class I"/>
    <property type="match status" value="1"/>
</dbReference>
<dbReference type="PANTHER" id="PTHR11452:SF83">
    <property type="entry name" value="ALPHA-GALACTOSIDASE"/>
    <property type="match status" value="1"/>
</dbReference>
<protein>
    <recommendedName>
        <fullName evidence="6">Alpha-galactosidase</fullName>
        <ecNumber evidence="6">3.2.1.-</ecNumber>
    </recommendedName>
</protein>
<dbReference type="InParanoid" id="A0A6P6Y8D7"/>
<reference evidence="9" key="1">
    <citation type="submission" date="2025-08" db="UniProtKB">
        <authorList>
            <consortium name="RefSeq"/>
        </authorList>
    </citation>
    <scope>IDENTIFICATION</scope>
    <source>
        <strain evidence="9">Airmid</strain>
    </source>
</reference>
<evidence type="ECO:0000256" key="2">
    <source>
        <dbReference type="ARBA" id="ARBA00022801"/>
    </source>
</evidence>